<evidence type="ECO:0000313" key="4">
    <source>
        <dbReference type="Proteomes" id="UP000253303"/>
    </source>
</evidence>
<dbReference type="PROSITE" id="PS51257">
    <property type="entry name" value="PROKAR_LIPOPROTEIN"/>
    <property type="match status" value="1"/>
</dbReference>
<dbReference type="Proteomes" id="UP000253303">
    <property type="component" value="Unassembled WGS sequence"/>
</dbReference>
<evidence type="ECO:0000313" key="3">
    <source>
        <dbReference type="EMBL" id="RBQ16534.1"/>
    </source>
</evidence>
<evidence type="ECO:0000256" key="1">
    <source>
        <dbReference type="SAM" id="SignalP"/>
    </source>
</evidence>
<reference evidence="3 4" key="1">
    <citation type="submission" date="2018-06" db="EMBL/GenBank/DDBJ databases">
        <title>Sphaerisporangium craniellae sp. nov., isolated from a marine sponge in the South China Sea.</title>
        <authorList>
            <person name="Li L."/>
        </authorList>
    </citation>
    <scope>NUCLEOTIDE SEQUENCE [LARGE SCALE GENOMIC DNA]</scope>
    <source>
        <strain evidence="3 4">LHW63015</strain>
    </source>
</reference>
<gene>
    <name evidence="3" type="ORF">DP939_29920</name>
</gene>
<feature type="chain" id="PRO_5038356656" description="GerMN domain-containing protein" evidence="1">
    <location>
        <begin position="27"/>
        <end position="595"/>
    </location>
</feature>
<protein>
    <recommendedName>
        <fullName evidence="2">GerMN domain-containing protein</fullName>
    </recommendedName>
</protein>
<keyword evidence="1" id="KW-0732">Signal</keyword>
<feature type="domain" description="GerMN" evidence="2">
    <location>
        <begin position="216"/>
        <end position="308"/>
    </location>
</feature>
<name>A0A366LT89_9ACTN</name>
<dbReference type="EMBL" id="QMEY01000016">
    <property type="protein sequence ID" value="RBQ16534.1"/>
    <property type="molecule type" value="Genomic_DNA"/>
</dbReference>
<dbReference type="Pfam" id="PF10647">
    <property type="entry name" value="Gmad1"/>
    <property type="match status" value="1"/>
</dbReference>
<accession>A0A366LT89</accession>
<organism evidence="3 4">
    <name type="scientific">Spongiactinospora rosea</name>
    <dbReference type="NCBI Taxonomy" id="2248750"/>
    <lineage>
        <taxon>Bacteria</taxon>
        <taxon>Bacillati</taxon>
        <taxon>Actinomycetota</taxon>
        <taxon>Actinomycetes</taxon>
        <taxon>Streptosporangiales</taxon>
        <taxon>Streptosporangiaceae</taxon>
        <taxon>Spongiactinospora</taxon>
    </lineage>
</organism>
<dbReference type="RefSeq" id="WP_113984159.1">
    <property type="nucleotide sequence ID" value="NZ_QMEY01000016.1"/>
</dbReference>
<keyword evidence="4" id="KW-1185">Reference proteome</keyword>
<dbReference type="Pfam" id="PF10646">
    <property type="entry name" value="Germane"/>
    <property type="match status" value="1"/>
</dbReference>
<dbReference type="InterPro" id="IPR018910">
    <property type="entry name" value="LpqB_C"/>
</dbReference>
<dbReference type="SMART" id="SM00909">
    <property type="entry name" value="Germane"/>
    <property type="match status" value="1"/>
</dbReference>
<comment type="caution">
    <text evidence="3">The sequence shown here is derived from an EMBL/GenBank/DDBJ whole genome shotgun (WGS) entry which is preliminary data.</text>
</comment>
<feature type="signal peptide" evidence="1">
    <location>
        <begin position="1"/>
        <end position="26"/>
    </location>
</feature>
<evidence type="ECO:0000259" key="2">
    <source>
        <dbReference type="SMART" id="SM00909"/>
    </source>
</evidence>
<dbReference type="AlphaFoldDB" id="A0A366LT89"/>
<dbReference type="InterPro" id="IPR019606">
    <property type="entry name" value="GerMN"/>
</dbReference>
<sequence length="595" mass="63992">MTGGWRRRVIAGCVALLAVASGAGCATIPTGSPAEFEEGVLGDPLRKPYVRMIAMPPRPEWGPGHVLEGFLAAMAAVDDPGWSVARQYLTGEAARAWRPDVRVTVYDKGQIKPPGHLPENATEARVTLQGTRVGAINDEGKYSAELEPQNGPIQEFKLVKEPAGWRISEVPHGLLLTEADIRRSYRKVKLYYLDSTKRGLVVDEVRIPLDPKIDFAESIVKRLLKGPTATLREAVRNALPAGTRLRDVWTEDDTVIVDLNEAAANAISSGGGDDVDAMAAQIGWTLNQLTERWEVEIRVNGDSFYAGSGTPLRVGYDRYGHFDPWLIGGARDTYVMADGALQTVGAEGKLTPVAGQAGQPGEAHIDPAVAAQGRTVAALNEGSDAIEVAPLVQGGQWRRWITGKNLTAPSWDRYDTVWTVDRVGERSSRVYRHDGTQQTRVAAAGLETVGVQNLRVARDGVRVAAVVEDQAGVHVKVGIIMVQASGTQIVNLQTLATAADGQKIVDIAWRDATTLLVLTSSKSGQEIIAVSVTDGTSEPFKADARIDSITAFEDRIIAGVMDPEEGKSEVLYWDSKGAWVPLLKNPATAPALPLG</sequence>
<dbReference type="Pfam" id="PF25976">
    <property type="entry name" value="LpqB_N"/>
    <property type="match status" value="1"/>
</dbReference>
<dbReference type="InterPro" id="IPR059026">
    <property type="entry name" value="LpqB_N"/>
</dbReference>
<dbReference type="SUPFAM" id="SSF75011">
    <property type="entry name" value="3-carboxy-cis,cis-mucoante lactonizing enzyme"/>
    <property type="match status" value="1"/>
</dbReference>
<dbReference type="OrthoDB" id="3226781at2"/>
<proteinExistence type="predicted"/>